<accession>A0A978UPD8</accession>
<protein>
    <submittedName>
        <fullName evidence="2">Uncharacterized protein</fullName>
    </submittedName>
</protein>
<reference evidence="2" key="1">
    <citation type="journal article" date="2021" name="Front. Plant Sci.">
        <title>Chromosome-Scale Genome Assembly for Chinese Sour Jujube and Insights Into Its Genome Evolution and Domestication Signature.</title>
        <authorList>
            <person name="Shen L.-Y."/>
            <person name="Luo H."/>
            <person name="Wang X.-L."/>
            <person name="Wang X.-M."/>
            <person name="Qiu X.-J."/>
            <person name="Liu H."/>
            <person name="Zhou S.-S."/>
            <person name="Jia K.-H."/>
            <person name="Nie S."/>
            <person name="Bao Y.-T."/>
            <person name="Zhang R.-G."/>
            <person name="Yun Q.-Z."/>
            <person name="Chai Y.-H."/>
            <person name="Lu J.-Y."/>
            <person name="Li Y."/>
            <person name="Zhao S.-W."/>
            <person name="Mao J.-F."/>
            <person name="Jia S.-G."/>
            <person name="Mao Y.-M."/>
        </authorList>
    </citation>
    <scope>NUCLEOTIDE SEQUENCE</scope>
    <source>
        <strain evidence="2">AT0</strain>
        <tissue evidence="2">Leaf</tissue>
    </source>
</reference>
<feature type="transmembrane region" description="Helical" evidence="1">
    <location>
        <begin position="41"/>
        <end position="65"/>
    </location>
</feature>
<dbReference type="EMBL" id="JAEACU010000010">
    <property type="protein sequence ID" value="KAH7516690.1"/>
    <property type="molecule type" value="Genomic_DNA"/>
</dbReference>
<evidence type="ECO:0000256" key="1">
    <source>
        <dbReference type="SAM" id="Phobius"/>
    </source>
</evidence>
<keyword evidence="1" id="KW-0812">Transmembrane</keyword>
<evidence type="ECO:0000313" key="3">
    <source>
        <dbReference type="Proteomes" id="UP000813462"/>
    </source>
</evidence>
<gene>
    <name evidence="2" type="ORF">FEM48_Zijuj10G0161900</name>
</gene>
<organism evidence="2 3">
    <name type="scientific">Ziziphus jujuba var. spinosa</name>
    <dbReference type="NCBI Taxonomy" id="714518"/>
    <lineage>
        <taxon>Eukaryota</taxon>
        <taxon>Viridiplantae</taxon>
        <taxon>Streptophyta</taxon>
        <taxon>Embryophyta</taxon>
        <taxon>Tracheophyta</taxon>
        <taxon>Spermatophyta</taxon>
        <taxon>Magnoliopsida</taxon>
        <taxon>eudicotyledons</taxon>
        <taxon>Gunneridae</taxon>
        <taxon>Pentapetalae</taxon>
        <taxon>rosids</taxon>
        <taxon>fabids</taxon>
        <taxon>Rosales</taxon>
        <taxon>Rhamnaceae</taxon>
        <taxon>Paliureae</taxon>
        <taxon>Ziziphus</taxon>
    </lineage>
</organism>
<evidence type="ECO:0000313" key="2">
    <source>
        <dbReference type="EMBL" id="KAH7516690.1"/>
    </source>
</evidence>
<name>A0A978UPD8_ZIZJJ</name>
<feature type="transmembrane region" description="Helical" evidence="1">
    <location>
        <begin position="15"/>
        <end position="34"/>
    </location>
</feature>
<proteinExistence type="predicted"/>
<dbReference type="AlphaFoldDB" id="A0A978UPD8"/>
<keyword evidence="1" id="KW-0472">Membrane</keyword>
<keyword evidence="1" id="KW-1133">Transmembrane helix</keyword>
<comment type="caution">
    <text evidence="2">The sequence shown here is derived from an EMBL/GenBank/DDBJ whole genome shotgun (WGS) entry which is preliminary data.</text>
</comment>
<sequence length="112" mass="12158">MVPQAVPPPPPSSSISFPTFVSALGIAILIFLINEAKFSELGIVLIIPVAILFLYMVASILISLIHRAVSVISSWLPFGIIQNEAMKEQAGGAPMAVPFVWRILKMVIRVVF</sequence>
<dbReference type="Proteomes" id="UP000813462">
    <property type="component" value="Unassembled WGS sequence"/>
</dbReference>